<dbReference type="EMBL" id="NEDP02000966">
    <property type="protein sequence ID" value="OWF54612.1"/>
    <property type="molecule type" value="Genomic_DNA"/>
</dbReference>
<dbReference type="InterPro" id="IPR012983">
    <property type="entry name" value="PHR"/>
</dbReference>
<dbReference type="Gene3D" id="2.60.120.820">
    <property type="entry name" value="PHR domain"/>
    <property type="match status" value="1"/>
</dbReference>
<evidence type="ECO:0000313" key="2">
    <source>
        <dbReference type="EMBL" id="OWF54612.1"/>
    </source>
</evidence>
<sequence>MFLHGLQLYGSCGSDQNVLIGVYSQDGDILCKETHTVLTNETLCNTEFQHIIKITRDHTYTVVLHGGVHTMGYGEQGCSTVECRDGQIRFIASSSFSCRYTPTDKGQIPGLLVSF</sequence>
<gene>
    <name evidence="2" type="ORF">KP79_PYT22818</name>
</gene>
<keyword evidence="3" id="KW-1185">Reference proteome</keyword>
<evidence type="ECO:0000313" key="3">
    <source>
        <dbReference type="Proteomes" id="UP000242188"/>
    </source>
</evidence>
<dbReference type="Proteomes" id="UP000242188">
    <property type="component" value="Unassembled WGS sequence"/>
</dbReference>
<name>A0A210R0X2_MIZYE</name>
<feature type="domain" description="PHR" evidence="1">
    <location>
        <begin position="2"/>
        <end position="112"/>
    </location>
</feature>
<evidence type="ECO:0000259" key="1">
    <source>
        <dbReference type="Pfam" id="PF08005"/>
    </source>
</evidence>
<organism evidence="2 3">
    <name type="scientific">Mizuhopecten yessoensis</name>
    <name type="common">Japanese scallop</name>
    <name type="synonym">Patinopecten yessoensis</name>
    <dbReference type="NCBI Taxonomy" id="6573"/>
    <lineage>
        <taxon>Eukaryota</taxon>
        <taxon>Metazoa</taxon>
        <taxon>Spiralia</taxon>
        <taxon>Lophotrochozoa</taxon>
        <taxon>Mollusca</taxon>
        <taxon>Bivalvia</taxon>
        <taxon>Autobranchia</taxon>
        <taxon>Pteriomorphia</taxon>
        <taxon>Pectinida</taxon>
        <taxon>Pectinoidea</taxon>
        <taxon>Pectinidae</taxon>
        <taxon>Mizuhopecten</taxon>
    </lineage>
</organism>
<dbReference type="InterPro" id="IPR038648">
    <property type="entry name" value="PHR_sf"/>
</dbReference>
<accession>A0A210R0X2</accession>
<protein>
    <recommendedName>
        <fullName evidence="1">PHR domain-containing protein</fullName>
    </recommendedName>
</protein>
<proteinExistence type="predicted"/>
<dbReference type="AlphaFoldDB" id="A0A210R0X2"/>
<dbReference type="OrthoDB" id="9979965at2759"/>
<reference evidence="2 3" key="1">
    <citation type="journal article" date="2017" name="Nat. Ecol. Evol.">
        <title>Scallop genome provides insights into evolution of bilaterian karyotype and development.</title>
        <authorList>
            <person name="Wang S."/>
            <person name="Zhang J."/>
            <person name="Jiao W."/>
            <person name="Li J."/>
            <person name="Xun X."/>
            <person name="Sun Y."/>
            <person name="Guo X."/>
            <person name="Huan P."/>
            <person name="Dong B."/>
            <person name="Zhang L."/>
            <person name="Hu X."/>
            <person name="Sun X."/>
            <person name="Wang J."/>
            <person name="Zhao C."/>
            <person name="Wang Y."/>
            <person name="Wang D."/>
            <person name="Huang X."/>
            <person name="Wang R."/>
            <person name="Lv J."/>
            <person name="Li Y."/>
            <person name="Zhang Z."/>
            <person name="Liu B."/>
            <person name="Lu W."/>
            <person name="Hui Y."/>
            <person name="Liang J."/>
            <person name="Zhou Z."/>
            <person name="Hou R."/>
            <person name="Li X."/>
            <person name="Liu Y."/>
            <person name="Li H."/>
            <person name="Ning X."/>
            <person name="Lin Y."/>
            <person name="Zhao L."/>
            <person name="Xing Q."/>
            <person name="Dou J."/>
            <person name="Li Y."/>
            <person name="Mao J."/>
            <person name="Guo H."/>
            <person name="Dou H."/>
            <person name="Li T."/>
            <person name="Mu C."/>
            <person name="Jiang W."/>
            <person name="Fu Q."/>
            <person name="Fu X."/>
            <person name="Miao Y."/>
            <person name="Liu J."/>
            <person name="Yu Q."/>
            <person name="Li R."/>
            <person name="Liao H."/>
            <person name="Li X."/>
            <person name="Kong Y."/>
            <person name="Jiang Z."/>
            <person name="Chourrout D."/>
            <person name="Li R."/>
            <person name="Bao Z."/>
        </authorList>
    </citation>
    <scope>NUCLEOTIDE SEQUENCE [LARGE SCALE GENOMIC DNA]</scope>
    <source>
        <strain evidence="2 3">PY_sf001</strain>
    </source>
</reference>
<comment type="caution">
    <text evidence="2">The sequence shown here is derived from an EMBL/GenBank/DDBJ whole genome shotgun (WGS) entry which is preliminary data.</text>
</comment>
<dbReference type="Pfam" id="PF08005">
    <property type="entry name" value="PHR"/>
    <property type="match status" value="1"/>
</dbReference>